<organism evidence="1 2">
    <name type="scientific">Anisodus tanguticus</name>
    <dbReference type="NCBI Taxonomy" id="243964"/>
    <lineage>
        <taxon>Eukaryota</taxon>
        <taxon>Viridiplantae</taxon>
        <taxon>Streptophyta</taxon>
        <taxon>Embryophyta</taxon>
        <taxon>Tracheophyta</taxon>
        <taxon>Spermatophyta</taxon>
        <taxon>Magnoliopsida</taxon>
        <taxon>eudicotyledons</taxon>
        <taxon>Gunneridae</taxon>
        <taxon>Pentapetalae</taxon>
        <taxon>asterids</taxon>
        <taxon>lamiids</taxon>
        <taxon>Solanales</taxon>
        <taxon>Solanaceae</taxon>
        <taxon>Solanoideae</taxon>
        <taxon>Hyoscyameae</taxon>
        <taxon>Anisodus</taxon>
    </lineage>
</organism>
<evidence type="ECO:0000313" key="2">
    <source>
        <dbReference type="Proteomes" id="UP001291623"/>
    </source>
</evidence>
<keyword evidence="2" id="KW-1185">Reference proteome</keyword>
<dbReference type="EMBL" id="JAVYJV010000020">
    <property type="protein sequence ID" value="KAK4343826.1"/>
    <property type="molecule type" value="Genomic_DNA"/>
</dbReference>
<evidence type="ECO:0000313" key="1">
    <source>
        <dbReference type="EMBL" id="KAK4343826.1"/>
    </source>
</evidence>
<dbReference type="AlphaFoldDB" id="A0AAE1UYC4"/>
<name>A0AAE1UYC4_9SOLA</name>
<dbReference type="Proteomes" id="UP001291623">
    <property type="component" value="Unassembled WGS sequence"/>
</dbReference>
<gene>
    <name evidence="1" type="ORF">RND71_036920</name>
</gene>
<protein>
    <submittedName>
        <fullName evidence="1">Uncharacterized protein</fullName>
    </submittedName>
</protein>
<comment type="caution">
    <text evidence="1">The sequence shown here is derived from an EMBL/GenBank/DDBJ whole genome shotgun (WGS) entry which is preliminary data.</text>
</comment>
<accession>A0AAE1UYC4</accession>
<sequence>MLLRDQKGKLVPRQKDLVRRVEAFPQDIGFLLLSFLTIKQVAFTPLFPYSQESCFAPFLPYNQASGLEILRVTFSLTTRHGN</sequence>
<proteinExistence type="predicted"/>
<reference evidence="1" key="1">
    <citation type="submission" date="2023-12" db="EMBL/GenBank/DDBJ databases">
        <title>Genome assembly of Anisodus tanguticus.</title>
        <authorList>
            <person name="Wang Y.-J."/>
        </authorList>
    </citation>
    <scope>NUCLEOTIDE SEQUENCE</scope>
    <source>
        <strain evidence="1">KB-2021</strain>
        <tissue evidence="1">Leaf</tissue>
    </source>
</reference>